<dbReference type="InterPro" id="IPR012340">
    <property type="entry name" value="NA-bd_OB-fold"/>
</dbReference>
<dbReference type="Pfam" id="PF17783">
    <property type="entry name" value="WHD_CvfB"/>
    <property type="match status" value="1"/>
</dbReference>
<dbReference type="Pfam" id="PF13509">
    <property type="entry name" value="S1_2"/>
    <property type="match status" value="2"/>
</dbReference>
<evidence type="ECO:0000259" key="2">
    <source>
        <dbReference type="PROSITE" id="PS50126"/>
    </source>
</evidence>
<dbReference type="PIRSF" id="PIRSF012524">
    <property type="entry name" value="YitL_S1"/>
    <property type="match status" value="1"/>
</dbReference>
<name>A0ABT4D1N8_9CLOT</name>
<keyword evidence="4" id="KW-1185">Reference proteome</keyword>
<dbReference type="PANTHER" id="PTHR37296">
    <property type="entry name" value="CONSERVED VIRULENCE FACTOR B"/>
    <property type="match status" value="1"/>
</dbReference>
<evidence type="ECO:0000256" key="1">
    <source>
        <dbReference type="PIRNR" id="PIRNR012524"/>
    </source>
</evidence>
<dbReference type="RefSeq" id="WP_268041527.1">
    <property type="nucleotide sequence ID" value="NZ_JAPQER010000005.1"/>
</dbReference>
<evidence type="ECO:0000313" key="3">
    <source>
        <dbReference type="EMBL" id="MCY6485159.1"/>
    </source>
</evidence>
<dbReference type="SUPFAM" id="SSF50249">
    <property type="entry name" value="Nucleic acid-binding proteins"/>
    <property type="match status" value="1"/>
</dbReference>
<dbReference type="InterPro" id="IPR003029">
    <property type="entry name" value="S1_domain"/>
</dbReference>
<dbReference type="InterPro" id="IPR040764">
    <property type="entry name" value="CvfB_WH"/>
</dbReference>
<gene>
    <name evidence="3" type="ORF">OW763_12500</name>
</gene>
<proteinExistence type="inferred from homology"/>
<comment type="caution">
    <text evidence="3">The sequence shown here is derived from an EMBL/GenBank/DDBJ whole genome shotgun (WGS) entry which is preliminary data.</text>
</comment>
<sequence length="278" mass="31691">MIEIGKVQNLKISNLAKIGAYLDAGTEDTNDNILLPNSQLEDGMKEGDEVEVFIYRDSEDRLIATKKKPLIQVDEVAALEVKQTTEIGAFLDMGLEKDLLLPFKEQKYKVYPGKKYLVVMYIDKSNRLTATTYIGKFLRTDSPYKKNDTVKGTVYSVSQEIGVLVAIDNKYRGLIPKIECFREIKVGEELECRVVRVRSDGKLDLSTREEAYKQMDIDADMILEKIKKYDGILPLNDKSKPEEIKDRLKMSKAAFKRAVGRLLKEGKIEQVEKGLRLK</sequence>
<dbReference type="Gene3D" id="1.10.10.10">
    <property type="entry name" value="Winged helix-like DNA-binding domain superfamily/Winged helix DNA-binding domain"/>
    <property type="match status" value="1"/>
</dbReference>
<reference evidence="3" key="1">
    <citation type="submission" date="2022-12" db="EMBL/GenBank/DDBJ databases">
        <authorList>
            <person name="Wang J."/>
        </authorList>
    </citation>
    <scope>NUCLEOTIDE SEQUENCE</scope>
    <source>
        <strain evidence="3">HY-45-18</strain>
    </source>
</reference>
<dbReference type="PANTHER" id="PTHR37296:SF1">
    <property type="entry name" value="CONSERVED VIRULENCE FACTOR B"/>
    <property type="match status" value="1"/>
</dbReference>
<organism evidence="3 4">
    <name type="scientific">Clostridium aestuarii</name>
    <dbReference type="NCBI Taxonomy" id="338193"/>
    <lineage>
        <taxon>Bacteria</taxon>
        <taxon>Bacillati</taxon>
        <taxon>Bacillota</taxon>
        <taxon>Clostridia</taxon>
        <taxon>Eubacteriales</taxon>
        <taxon>Clostridiaceae</taxon>
        <taxon>Clostridium</taxon>
    </lineage>
</organism>
<protein>
    <submittedName>
        <fullName evidence="3">S1-like domain-containing RNA-binding protein</fullName>
    </submittedName>
</protein>
<feature type="domain" description="S1 motif" evidence="2">
    <location>
        <begin position="147"/>
        <end position="208"/>
    </location>
</feature>
<dbReference type="InterPro" id="IPR014464">
    <property type="entry name" value="CvfB_fam"/>
</dbReference>
<dbReference type="PROSITE" id="PS50126">
    <property type="entry name" value="S1"/>
    <property type="match status" value="1"/>
</dbReference>
<dbReference type="Gene3D" id="2.40.50.140">
    <property type="entry name" value="Nucleic acid-binding proteins"/>
    <property type="match status" value="2"/>
</dbReference>
<dbReference type="Pfam" id="PF21543">
    <property type="entry name" value="CvfB_2nd"/>
    <property type="match status" value="1"/>
</dbReference>
<dbReference type="InterPro" id="IPR048587">
    <property type="entry name" value="CvfB_S1_3rd"/>
</dbReference>
<dbReference type="SMART" id="SM00316">
    <property type="entry name" value="S1"/>
    <property type="match status" value="3"/>
</dbReference>
<dbReference type="Proteomes" id="UP001078443">
    <property type="component" value="Unassembled WGS sequence"/>
</dbReference>
<comment type="similarity">
    <text evidence="1">Belongs to the CvfB family.</text>
</comment>
<dbReference type="EMBL" id="JAPQER010000005">
    <property type="protein sequence ID" value="MCY6485159.1"/>
    <property type="molecule type" value="Genomic_DNA"/>
</dbReference>
<accession>A0ABT4D1N8</accession>
<dbReference type="InterPro" id="IPR039566">
    <property type="entry name" value="CvfB_S1_st"/>
</dbReference>
<dbReference type="InterPro" id="IPR036388">
    <property type="entry name" value="WH-like_DNA-bd_sf"/>
</dbReference>
<evidence type="ECO:0000313" key="4">
    <source>
        <dbReference type="Proteomes" id="UP001078443"/>
    </source>
</evidence>